<sequence length="229" mass="26395">MASSSSRSTAPSTPVSLSTLSRSKAKVAARHVQSRALNPGFDRKPAKVNQIDHTKLAIIVKRPAPNSPTQLYYPYDVDWSDQRCITHLNSWRGIKLRYWYGRTPAKRPIPTRILFCNEEKAWLFREAGKENWEAGNKSFIWAKLVKRFNQEFEGNLLKGCDVRRPARTSPQLKALYERLLRNERDALGTENEENYDDDDVAESGSESELEEGEIREYPQTGRLVRPWEL</sequence>
<proteinExistence type="predicted"/>
<accession>A0A8H3IT95</accession>
<feature type="compositionally biased region" description="Acidic residues" evidence="1">
    <location>
        <begin position="190"/>
        <end position="213"/>
    </location>
</feature>
<feature type="region of interest" description="Disordered" evidence="1">
    <location>
        <begin position="187"/>
        <end position="215"/>
    </location>
</feature>
<feature type="region of interest" description="Disordered" evidence="1">
    <location>
        <begin position="1"/>
        <end position="24"/>
    </location>
</feature>
<evidence type="ECO:0000313" key="2">
    <source>
        <dbReference type="EMBL" id="CAF9925464.1"/>
    </source>
</evidence>
<feature type="compositionally biased region" description="Low complexity" evidence="1">
    <location>
        <begin position="1"/>
        <end position="16"/>
    </location>
</feature>
<gene>
    <name evidence="2" type="ORF">HETSPECPRED_005844</name>
</gene>
<reference evidence="2" key="1">
    <citation type="submission" date="2021-03" db="EMBL/GenBank/DDBJ databases">
        <authorList>
            <person name="Tagirdzhanova G."/>
        </authorList>
    </citation>
    <scope>NUCLEOTIDE SEQUENCE</scope>
</reference>
<evidence type="ECO:0000256" key="1">
    <source>
        <dbReference type="SAM" id="MobiDB-lite"/>
    </source>
</evidence>
<dbReference type="Proteomes" id="UP000664521">
    <property type="component" value="Unassembled WGS sequence"/>
</dbReference>
<dbReference type="OrthoDB" id="5430411at2759"/>
<evidence type="ECO:0000313" key="3">
    <source>
        <dbReference type="Proteomes" id="UP000664521"/>
    </source>
</evidence>
<organism evidence="2 3">
    <name type="scientific">Heterodermia speciosa</name>
    <dbReference type="NCBI Taxonomy" id="116794"/>
    <lineage>
        <taxon>Eukaryota</taxon>
        <taxon>Fungi</taxon>
        <taxon>Dikarya</taxon>
        <taxon>Ascomycota</taxon>
        <taxon>Pezizomycotina</taxon>
        <taxon>Lecanoromycetes</taxon>
        <taxon>OSLEUM clade</taxon>
        <taxon>Lecanoromycetidae</taxon>
        <taxon>Caliciales</taxon>
        <taxon>Physciaceae</taxon>
        <taxon>Heterodermia</taxon>
    </lineage>
</organism>
<protein>
    <submittedName>
        <fullName evidence="2">Uncharacterized protein</fullName>
    </submittedName>
</protein>
<name>A0A8H3IT95_9LECA</name>
<keyword evidence="3" id="KW-1185">Reference proteome</keyword>
<comment type="caution">
    <text evidence="2">The sequence shown here is derived from an EMBL/GenBank/DDBJ whole genome shotgun (WGS) entry which is preliminary data.</text>
</comment>
<dbReference type="EMBL" id="CAJPDS010000038">
    <property type="protein sequence ID" value="CAF9925464.1"/>
    <property type="molecule type" value="Genomic_DNA"/>
</dbReference>
<dbReference type="AlphaFoldDB" id="A0A8H3IT95"/>